<keyword evidence="2" id="KW-1185">Reference proteome</keyword>
<organism evidence="1 2">
    <name type="scientific">Aureobasidium namibiae CBS 147.97</name>
    <dbReference type="NCBI Taxonomy" id="1043004"/>
    <lineage>
        <taxon>Eukaryota</taxon>
        <taxon>Fungi</taxon>
        <taxon>Dikarya</taxon>
        <taxon>Ascomycota</taxon>
        <taxon>Pezizomycotina</taxon>
        <taxon>Dothideomycetes</taxon>
        <taxon>Dothideomycetidae</taxon>
        <taxon>Dothideales</taxon>
        <taxon>Saccotheciaceae</taxon>
        <taxon>Aureobasidium</taxon>
    </lineage>
</organism>
<accession>A0A074WIS8</accession>
<gene>
    <name evidence="1" type="ORF">M436DRAFT_64129</name>
</gene>
<reference evidence="1 2" key="1">
    <citation type="journal article" date="2014" name="BMC Genomics">
        <title>Genome sequencing of four Aureobasidium pullulans varieties: biotechnological potential, stress tolerance, and description of new species.</title>
        <authorList>
            <person name="Gostin Ar C."/>
            <person name="Ohm R.A."/>
            <person name="Kogej T."/>
            <person name="Sonjak S."/>
            <person name="Turk M."/>
            <person name="Zajc J."/>
            <person name="Zalar P."/>
            <person name="Grube M."/>
            <person name="Sun H."/>
            <person name="Han J."/>
            <person name="Sharma A."/>
            <person name="Chiniquy J."/>
            <person name="Ngan C.Y."/>
            <person name="Lipzen A."/>
            <person name="Barry K."/>
            <person name="Grigoriev I.V."/>
            <person name="Gunde-Cimerman N."/>
        </authorList>
    </citation>
    <scope>NUCLEOTIDE SEQUENCE [LARGE SCALE GENOMIC DNA]</scope>
    <source>
        <strain evidence="1 2">CBS 147.97</strain>
    </source>
</reference>
<protein>
    <submittedName>
        <fullName evidence="1">Uncharacterized protein</fullName>
    </submittedName>
</protein>
<dbReference type="EMBL" id="KL584710">
    <property type="protein sequence ID" value="KEQ72963.1"/>
    <property type="molecule type" value="Genomic_DNA"/>
</dbReference>
<dbReference type="GeneID" id="25413642"/>
<evidence type="ECO:0000313" key="2">
    <source>
        <dbReference type="Proteomes" id="UP000027730"/>
    </source>
</evidence>
<proteinExistence type="predicted"/>
<sequence length="159" mass="17705">MFASSLECYQHAPISGVVQSIRIVKRRSRRRRSGSTPKCMLLLGRLLNDGRSSERPTAVDHDFDAVLDSVCGPLETPSTPTSMQTAVLLRYRLLDDVILKPCVTNVRQSRSRAKQPLLALAGKRLSKYPTVVWPSEEVRPSVDFLYARQLSPSSHNDAG</sequence>
<dbReference type="HOGENOM" id="CLU_1660374_0_0_1"/>
<dbReference type="AlphaFoldDB" id="A0A074WIS8"/>
<dbReference type="Proteomes" id="UP000027730">
    <property type="component" value="Unassembled WGS sequence"/>
</dbReference>
<dbReference type="RefSeq" id="XP_013427157.1">
    <property type="nucleotide sequence ID" value="XM_013571703.1"/>
</dbReference>
<name>A0A074WIS8_9PEZI</name>
<evidence type="ECO:0000313" key="1">
    <source>
        <dbReference type="EMBL" id="KEQ72963.1"/>
    </source>
</evidence>